<name>A0A4Y8VMZ1_9BACT</name>
<protein>
    <submittedName>
        <fullName evidence="4">DUF3298 domain-containing protein</fullName>
    </submittedName>
</protein>
<dbReference type="InterPro" id="IPR021729">
    <property type="entry name" value="DUF3298"/>
</dbReference>
<gene>
    <name evidence="4" type="ORF">EXN75_07385</name>
</gene>
<organism evidence="4 5">
    <name type="scientific">Segatella hominis</name>
    <dbReference type="NCBI Taxonomy" id="2518605"/>
    <lineage>
        <taxon>Bacteria</taxon>
        <taxon>Pseudomonadati</taxon>
        <taxon>Bacteroidota</taxon>
        <taxon>Bacteroidia</taxon>
        <taxon>Bacteroidales</taxon>
        <taxon>Prevotellaceae</taxon>
        <taxon>Segatella</taxon>
    </lineage>
</organism>
<dbReference type="InterPro" id="IPR037126">
    <property type="entry name" value="PdaC/RsiV-like_sf"/>
</dbReference>
<evidence type="ECO:0000256" key="1">
    <source>
        <dbReference type="SAM" id="MobiDB-lite"/>
    </source>
</evidence>
<dbReference type="Gene3D" id="3.90.640.20">
    <property type="entry name" value="Heat-shock cognate protein, ATPase"/>
    <property type="match status" value="1"/>
</dbReference>
<keyword evidence="2" id="KW-0732">Signal</keyword>
<dbReference type="Pfam" id="PF11738">
    <property type="entry name" value="DUF3298"/>
    <property type="match status" value="1"/>
</dbReference>
<evidence type="ECO:0000313" key="5">
    <source>
        <dbReference type="Proteomes" id="UP000297872"/>
    </source>
</evidence>
<feature type="region of interest" description="Disordered" evidence="1">
    <location>
        <begin position="219"/>
        <end position="241"/>
    </location>
</feature>
<proteinExistence type="predicted"/>
<accession>A0A4Y8VMZ1</accession>
<dbReference type="GeneID" id="302995112"/>
<dbReference type="OrthoDB" id="594879at2"/>
<sequence>MKKQHLSLITLALVASIMMGCKASSTKAQAANDIKEAQAADTLVVNTDSCILQEGKIVQCTISVDYPTEPNELSKNIRAILNEELANLYLGNINGDEIEKQESYKGDLANGNLVIEKYCKDNFAYLKSQMKDLKEADPRANANMSYDIRLNKEAETDSYVTYHCLSYAYLAGAHGSTFERSFNIVKATGKKLSQVVDTARVKDLQPILRKGVLSYLNQQSGNESQTANEEKTGNEGQNENEEQITDAQLNDYLFIENGIIPLPSSSPYLAKDGVHFIYQQYEIGPYAMGLVSFTVPLDKIKPYLTAEALKLLK</sequence>
<evidence type="ECO:0000256" key="2">
    <source>
        <dbReference type="SAM" id="SignalP"/>
    </source>
</evidence>
<dbReference type="PROSITE" id="PS51257">
    <property type="entry name" value="PROKAR_LIPOPROTEIN"/>
    <property type="match status" value="1"/>
</dbReference>
<dbReference type="Proteomes" id="UP000297872">
    <property type="component" value="Unassembled WGS sequence"/>
</dbReference>
<dbReference type="RefSeq" id="WP_118117024.1">
    <property type="nucleotide sequence ID" value="NZ_DAWDMC010000003.1"/>
</dbReference>
<feature type="signal peptide" evidence="2">
    <location>
        <begin position="1"/>
        <end position="30"/>
    </location>
</feature>
<keyword evidence="5" id="KW-1185">Reference proteome</keyword>
<dbReference type="Gene3D" id="3.30.565.40">
    <property type="entry name" value="Fervidobacterium nodosum Rt17-B1 like"/>
    <property type="match status" value="1"/>
</dbReference>
<dbReference type="EMBL" id="SGVY01000015">
    <property type="protein sequence ID" value="TFH81902.1"/>
    <property type="molecule type" value="Genomic_DNA"/>
</dbReference>
<comment type="caution">
    <text evidence="4">The sequence shown here is derived from an EMBL/GenBank/DDBJ whole genome shotgun (WGS) entry which is preliminary data.</text>
</comment>
<evidence type="ECO:0000259" key="3">
    <source>
        <dbReference type="Pfam" id="PF11738"/>
    </source>
</evidence>
<reference evidence="4 5" key="1">
    <citation type="submission" date="2019-02" db="EMBL/GenBank/DDBJ databases">
        <title>Draft Genome Sequence of the Prevotella sp. BCRC 81118, Isolated from Human Feces.</title>
        <authorList>
            <person name="Huang C.-H."/>
        </authorList>
    </citation>
    <scope>NUCLEOTIDE SEQUENCE [LARGE SCALE GENOMIC DNA]</scope>
    <source>
        <strain evidence="4 5">BCRC 81118</strain>
    </source>
</reference>
<evidence type="ECO:0000313" key="4">
    <source>
        <dbReference type="EMBL" id="TFH81902.1"/>
    </source>
</evidence>
<feature type="domain" description="DUF3298" evidence="3">
    <location>
        <begin position="239"/>
        <end position="297"/>
    </location>
</feature>
<feature type="chain" id="PRO_5021248113" evidence="2">
    <location>
        <begin position="31"/>
        <end position="313"/>
    </location>
</feature>
<dbReference type="AlphaFoldDB" id="A0A4Y8VMZ1"/>